<protein>
    <submittedName>
        <fullName evidence="4">Uncharacterized protein</fullName>
    </submittedName>
</protein>
<evidence type="ECO:0000313" key="4">
    <source>
        <dbReference type="EMBL" id="KAI6655294.1"/>
    </source>
</evidence>
<comment type="subcellular location">
    <subcellularLocation>
        <location evidence="1">Secreted</location>
    </subcellularLocation>
</comment>
<sequence length="1478" mass="165437">MSSKYILIPLLPHIFHLANPNSRVSIRAQQLIQDITSPNILSFNINLNLSLLILNFDEPINSTSFSFTSFTFQNTLNIIDGYSYISLTNGTVLSSDGIQITVLLNPGDVNSIKQLDSLFINLNSSFISHTNLAFFDLSGNAANPIFNNSALKASMYLSDTVRPILMCYSLDMNTGLVLLTFNEIVNLSSIHFPSLSFQRLMDTNGDISQSHSLSETSYLNQTENDIYVSFVISEPDLNTLKSRLIATSTLTTFLSINSLFISDMNYNYVFPLIDGGNVLSPCSFLPDISPPSLFSFSLDLNSSYIILTFTETTNLYSLRPSFFILSSSQINGVQFVFSISTMVINPINDIYATLGIALQDSNEIKRLTSLAISLNSTFLYYIENAFSDVFSNIALNRSQSEAIPAHRFISDQRAPIFEKWQFDLDSGSLQFFFDETIDTSTFKPSTIFLSDQSNLTLSSYVVIDIDGGSISANSATFSFNLSLPDLNEIKMLPNLCFTVEFCFIHLSNITDMNSNLLSPITLQSSEIAPDITNPKLNSFSLDMNSSILTLFFSETVNSTSFQFDGIILGDLNGIFEHRLNSGSSSQIYSPIQEVLLSDYDVNLIKENTHFGTSVFDTFLRIDSFLIRDMSGNYVDMIINSSRLQCADYIPDEIPPVILSTHLDMNTGTIQFIFSEPVIVYSFRPIEFVFQNDDTIRSTYRLTSGQTTTRNWTHIEFDISLFDLNNIKRDTMLASNLSNSYYTYGPQLVSDVNLNRIFPSSNYSFRFSNYTPDTTSPRLISFSIDLMKDYLLLSFNEPVIPMSLDPTELTIIHPLYHNNSYSLASSVLLNSTVSTEQIISLVESDRNQLKRMQILSPLTASNSVLLFHTQFFVNDTNNNRISSGPVPPIPILCLNIFSENCSQFFYSALNFTVDTNPPFLTKWDLNLTSEEIHLFFSDAILAESFNISNILLQNTANFTNTSSSLQFSFSTDTTVSSLENGPDITLRIGINDLNKLKSITNIGTCLSNDSYLSLAQGAITDLFDNVNTAVPNYSALMVTICFPDITPPYLTQFNLFFTGGKPPLFLQLIFSETINTSSLNPTQFTFGTQTNFSSDYNSVYTLTGGSFDIFNSDNINISVIDSDLSAIRDLNLFSLGIDRTKTFLAFTSALVNDMQNNNIIPISNTSALMITNLFADLKPPELMFFDLDLSLNTLSLFYTEQVLLDSFIPNFYTLHSSTIFDNGTNFQFTQSDSVSSFYLNRSAIIMNIIQDDFNQISNYTDLATSSQNTFISQIRGAVIDVAENEVLPILQPQPLQVRYFLPDTVIPKLLSFSFDLDMASLFLTFSETVDVRTINFTQFTLQNDQSYPSLIYPLSGGTTPSPNGPSVTIIITYLDLNNIKAIDQLADSNSNPLLNTFLAISPFTVKDMNMNFNEEIRSDTMGKQVNVFYPDVTRPELLSAILNLNDGSLTLIFSETIRESTLDLTRFTLQDNYTSIRYS</sequence>
<gene>
    <name evidence="4" type="ORF">LOD99_2129</name>
</gene>
<dbReference type="GO" id="GO:0005615">
    <property type="term" value="C:extracellular space"/>
    <property type="evidence" value="ECO:0007669"/>
    <property type="project" value="TreeGrafter"/>
</dbReference>
<dbReference type="PANTHER" id="PTHR24019:SF5">
    <property type="entry name" value="ADIPOLIN"/>
    <property type="match status" value="1"/>
</dbReference>
<dbReference type="EMBL" id="JAKMXF010000199">
    <property type="protein sequence ID" value="KAI6655294.1"/>
    <property type="molecule type" value="Genomic_DNA"/>
</dbReference>
<keyword evidence="2" id="KW-0964">Secreted</keyword>
<evidence type="ECO:0000256" key="2">
    <source>
        <dbReference type="ARBA" id="ARBA00022525"/>
    </source>
</evidence>
<proteinExistence type="predicted"/>
<dbReference type="InterPro" id="IPR052136">
    <property type="entry name" value="Adipolin/Erythroferrone-rel"/>
</dbReference>
<dbReference type="Proteomes" id="UP001165289">
    <property type="component" value="Unassembled WGS sequence"/>
</dbReference>
<name>A0AAV7K3V5_9METZ</name>
<reference evidence="4 5" key="1">
    <citation type="journal article" date="2023" name="BMC Biol.">
        <title>The compact genome of the sponge Oopsacas minuta (Hexactinellida) is lacking key metazoan core genes.</title>
        <authorList>
            <person name="Santini S."/>
            <person name="Schenkelaars Q."/>
            <person name="Jourda C."/>
            <person name="Duchesne M."/>
            <person name="Belahbib H."/>
            <person name="Rocher C."/>
            <person name="Selva M."/>
            <person name="Riesgo A."/>
            <person name="Vervoort M."/>
            <person name="Leys S.P."/>
            <person name="Kodjabachian L."/>
            <person name="Le Bivic A."/>
            <person name="Borchiellini C."/>
            <person name="Claverie J.M."/>
            <person name="Renard E."/>
        </authorList>
    </citation>
    <scope>NUCLEOTIDE SEQUENCE [LARGE SCALE GENOMIC DNA]</scope>
    <source>
        <strain evidence="4">SPO-2</strain>
    </source>
</reference>
<accession>A0AAV7K3V5</accession>
<dbReference type="PANTHER" id="PTHR24019">
    <property type="entry name" value="ADIPOLIN"/>
    <property type="match status" value="1"/>
</dbReference>
<dbReference type="GO" id="GO:0005179">
    <property type="term" value="F:hormone activity"/>
    <property type="evidence" value="ECO:0007669"/>
    <property type="project" value="TreeGrafter"/>
</dbReference>
<keyword evidence="5" id="KW-1185">Reference proteome</keyword>
<comment type="caution">
    <text evidence="4">The sequence shown here is derived from an EMBL/GenBank/DDBJ whole genome shotgun (WGS) entry which is preliminary data.</text>
</comment>
<keyword evidence="3" id="KW-0732">Signal</keyword>
<organism evidence="4 5">
    <name type="scientific">Oopsacas minuta</name>
    <dbReference type="NCBI Taxonomy" id="111878"/>
    <lineage>
        <taxon>Eukaryota</taxon>
        <taxon>Metazoa</taxon>
        <taxon>Porifera</taxon>
        <taxon>Hexactinellida</taxon>
        <taxon>Hexasterophora</taxon>
        <taxon>Lyssacinosida</taxon>
        <taxon>Leucopsacidae</taxon>
        <taxon>Oopsacas</taxon>
    </lineage>
</organism>
<evidence type="ECO:0000313" key="5">
    <source>
        <dbReference type="Proteomes" id="UP001165289"/>
    </source>
</evidence>
<evidence type="ECO:0000256" key="1">
    <source>
        <dbReference type="ARBA" id="ARBA00004613"/>
    </source>
</evidence>
<evidence type="ECO:0000256" key="3">
    <source>
        <dbReference type="ARBA" id="ARBA00022729"/>
    </source>
</evidence>